<dbReference type="SUPFAM" id="SSF53822">
    <property type="entry name" value="Periplasmic binding protein-like I"/>
    <property type="match status" value="1"/>
</dbReference>
<sequence length="73" mass="8570">MGCKMDLGHSLFVVFTCFLMARCRTEIGKNITVVVMLPDNHLKYSFAFPRVFPAIRMAHDDIQKKGKLWRLYY</sequence>
<keyword evidence="1" id="KW-0732">Signal</keyword>
<reference evidence="2" key="1">
    <citation type="submission" date="2014-11" db="EMBL/GenBank/DDBJ databases">
        <authorList>
            <person name="Amaro Gonzalez C."/>
        </authorList>
    </citation>
    <scope>NUCLEOTIDE SEQUENCE</scope>
</reference>
<name>A0A0E9PID6_ANGAN</name>
<evidence type="ECO:0000256" key="1">
    <source>
        <dbReference type="SAM" id="SignalP"/>
    </source>
</evidence>
<dbReference type="InterPro" id="IPR028082">
    <property type="entry name" value="Peripla_BP_I"/>
</dbReference>
<proteinExistence type="predicted"/>
<dbReference type="Gene3D" id="3.40.50.2300">
    <property type="match status" value="1"/>
</dbReference>
<accession>A0A0E9PID6</accession>
<protein>
    <recommendedName>
        <fullName evidence="3">Secreted protein</fullName>
    </recommendedName>
</protein>
<evidence type="ECO:0000313" key="2">
    <source>
        <dbReference type="EMBL" id="JAH04264.1"/>
    </source>
</evidence>
<evidence type="ECO:0008006" key="3">
    <source>
        <dbReference type="Google" id="ProtNLM"/>
    </source>
</evidence>
<feature type="signal peptide" evidence="1">
    <location>
        <begin position="1"/>
        <end position="25"/>
    </location>
</feature>
<dbReference type="EMBL" id="GBXM01104313">
    <property type="protein sequence ID" value="JAH04264.1"/>
    <property type="molecule type" value="Transcribed_RNA"/>
</dbReference>
<reference evidence="2" key="2">
    <citation type="journal article" date="2015" name="Fish Shellfish Immunol.">
        <title>Early steps in the European eel (Anguilla anguilla)-Vibrio vulnificus interaction in the gills: Role of the RtxA13 toxin.</title>
        <authorList>
            <person name="Callol A."/>
            <person name="Pajuelo D."/>
            <person name="Ebbesson L."/>
            <person name="Teles M."/>
            <person name="MacKenzie S."/>
            <person name="Amaro C."/>
        </authorList>
    </citation>
    <scope>NUCLEOTIDE SEQUENCE</scope>
</reference>
<dbReference type="AlphaFoldDB" id="A0A0E9PID6"/>
<organism evidence="2">
    <name type="scientific">Anguilla anguilla</name>
    <name type="common">European freshwater eel</name>
    <name type="synonym">Muraena anguilla</name>
    <dbReference type="NCBI Taxonomy" id="7936"/>
    <lineage>
        <taxon>Eukaryota</taxon>
        <taxon>Metazoa</taxon>
        <taxon>Chordata</taxon>
        <taxon>Craniata</taxon>
        <taxon>Vertebrata</taxon>
        <taxon>Euteleostomi</taxon>
        <taxon>Actinopterygii</taxon>
        <taxon>Neopterygii</taxon>
        <taxon>Teleostei</taxon>
        <taxon>Anguilliformes</taxon>
        <taxon>Anguillidae</taxon>
        <taxon>Anguilla</taxon>
    </lineage>
</organism>
<feature type="chain" id="PRO_5002430959" description="Secreted protein" evidence="1">
    <location>
        <begin position="26"/>
        <end position="73"/>
    </location>
</feature>